<name>A0A023B8D2_GRENI</name>
<protein>
    <submittedName>
        <fullName evidence="2">Uncharacterized protein</fullName>
    </submittedName>
</protein>
<evidence type="ECO:0000313" key="3">
    <source>
        <dbReference type="Proteomes" id="UP000019763"/>
    </source>
</evidence>
<comment type="caution">
    <text evidence="2">The sequence shown here is derived from an EMBL/GenBank/DDBJ whole genome shotgun (WGS) entry which is preliminary data.</text>
</comment>
<reference evidence="2" key="1">
    <citation type="submission" date="2013-12" db="EMBL/GenBank/DDBJ databases">
        <authorList>
            <person name="Omoto C.K."/>
            <person name="Sibley D."/>
            <person name="Venepally P."/>
            <person name="Hadjithomas M."/>
            <person name="Karamycheva S."/>
            <person name="Brunk B."/>
            <person name="Roos D."/>
            <person name="Caler E."/>
            <person name="Lorenzi H."/>
        </authorList>
    </citation>
    <scope>NUCLEOTIDE SEQUENCE</scope>
</reference>
<dbReference type="AlphaFoldDB" id="A0A023B8D2"/>
<dbReference type="Proteomes" id="UP000019763">
    <property type="component" value="Unassembled WGS sequence"/>
</dbReference>
<organism evidence="2 3">
    <name type="scientific">Gregarina niphandrodes</name>
    <name type="common">Septate eugregarine</name>
    <dbReference type="NCBI Taxonomy" id="110365"/>
    <lineage>
        <taxon>Eukaryota</taxon>
        <taxon>Sar</taxon>
        <taxon>Alveolata</taxon>
        <taxon>Apicomplexa</taxon>
        <taxon>Conoidasida</taxon>
        <taxon>Gregarinasina</taxon>
        <taxon>Eugregarinorida</taxon>
        <taxon>Gregarinidae</taxon>
        <taxon>Gregarina</taxon>
    </lineage>
</organism>
<evidence type="ECO:0000256" key="1">
    <source>
        <dbReference type="SAM" id="MobiDB-lite"/>
    </source>
</evidence>
<dbReference type="GeneID" id="22912214"/>
<gene>
    <name evidence="2" type="ORF">GNI_060490</name>
</gene>
<feature type="compositionally biased region" description="Basic residues" evidence="1">
    <location>
        <begin position="1"/>
        <end position="13"/>
    </location>
</feature>
<evidence type="ECO:0000313" key="2">
    <source>
        <dbReference type="EMBL" id="EZG68993.1"/>
    </source>
</evidence>
<dbReference type="EMBL" id="AFNH02000459">
    <property type="protein sequence ID" value="EZG68993.1"/>
    <property type="molecule type" value="Genomic_DNA"/>
</dbReference>
<feature type="region of interest" description="Disordered" evidence="1">
    <location>
        <begin position="1"/>
        <end position="39"/>
    </location>
</feature>
<dbReference type="VEuPathDB" id="CryptoDB:GNI_060490"/>
<accession>A0A023B8D2</accession>
<dbReference type="RefSeq" id="XP_011134511.1">
    <property type="nucleotide sequence ID" value="XM_011136209.1"/>
</dbReference>
<sequence length="163" mass="18671">MGKARTTKQKAKTTLKDTSSSKLSRGQRKRQEKHEKFARREQLALKIGQQKAQDRQVKLYGSALAELEGLDSVLKSIHTEVKAQTAEQRLKDLKLQLGKQTLSTKQLTETETAGTQLFFQRWTDDSVRKDVFGWVKQKLATLSVDYGKKIKEYSDIRSTLSKR</sequence>
<keyword evidence="3" id="KW-1185">Reference proteome</keyword>
<proteinExistence type="predicted"/>